<gene>
    <name evidence="2" type="ORF">BaRGS_00034924</name>
</gene>
<dbReference type="PANTHER" id="PTHR21093">
    <property type="entry name" value="DIVERGENT PROTEIN KINASE DOMAIN 1C-RELATED"/>
    <property type="match status" value="1"/>
</dbReference>
<evidence type="ECO:0000259" key="1">
    <source>
        <dbReference type="Pfam" id="PF12260"/>
    </source>
</evidence>
<dbReference type="InterPro" id="IPR022049">
    <property type="entry name" value="FAM69_kinase_dom"/>
</dbReference>
<feature type="domain" description="FAM69 protein-kinase" evidence="1">
    <location>
        <begin position="112"/>
        <end position="330"/>
    </location>
</feature>
<keyword evidence="3" id="KW-1185">Reference proteome</keyword>
<dbReference type="PANTHER" id="PTHR21093:SF2">
    <property type="entry name" value="DIVERGENT PROTEIN KINASE DOMAIN 1C"/>
    <property type="match status" value="1"/>
</dbReference>
<sequence length="358" mass="40197">MNCTDVCQEGKTVAAALKAELLGDIPGIVRSVEELYRPGDNTRHFWQKMNNNILTRVKRFTSYVPLDDSPVLTKTFGLHRWGQVDCEPGHHDPSDAPSVAQANAVWRSLALLLRQREFVFGTLFAQKQVFPRIYGTCGPYYLQESCSSDQIHNEYSVREVFFGDTPIPWSTRATAALKVLQFLKHMHSQLPENLVLIDVQAGQFGVCADGKARVTDCDEARFKYSFGSSATVSGADLAGVLAGHRNSSSCETDLDCSVLVDDEHGNVCRTFCDVERKACFLHEGCTLQRVCFSVFRGWRALLRMADAGLLRHPPDSVAEELELAIQECERVTDTAKYDPEEWKFILERLVQLLRRSLA</sequence>
<protein>
    <recommendedName>
        <fullName evidence="1">FAM69 protein-kinase domain-containing protein</fullName>
    </recommendedName>
</protein>
<organism evidence="2 3">
    <name type="scientific">Batillaria attramentaria</name>
    <dbReference type="NCBI Taxonomy" id="370345"/>
    <lineage>
        <taxon>Eukaryota</taxon>
        <taxon>Metazoa</taxon>
        <taxon>Spiralia</taxon>
        <taxon>Lophotrochozoa</taxon>
        <taxon>Mollusca</taxon>
        <taxon>Gastropoda</taxon>
        <taxon>Caenogastropoda</taxon>
        <taxon>Sorbeoconcha</taxon>
        <taxon>Cerithioidea</taxon>
        <taxon>Batillariidae</taxon>
        <taxon>Batillaria</taxon>
    </lineage>
</organism>
<proteinExistence type="predicted"/>
<reference evidence="2 3" key="1">
    <citation type="journal article" date="2023" name="Sci. Data">
        <title>Genome assembly of the Korean intertidal mud-creeper Batillaria attramentaria.</title>
        <authorList>
            <person name="Patra A.K."/>
            <person name="Ho P.T."/>
            <person name="Jun S."/>
            <person name="Lee S.J."/>
            <person name="Kim Y."/>
            <person name="Won Y.J."/>
        </authorList>
    </citation>
    <scope>NUCLEOTIDE SEQUENCE [LARGE SCALE GENOMIC DNA]</scope>
    <source>
        <strain evidence="2">Wonlab-2016</strain>
    </source>
</reference>
<name>A0ABD0JG16_9CAEN</name>
<comment type="caution">
    <text evidence="2">The sequence shown here is derived from an EMBL/GenBank/DDBJ whole genome shotgun (WGS) entry which is preliminary data.</text>
</comment>
<evidence type="ECO:0000313" key="2">
    <source>
        <dbReference type="EMBL" id="KAK7473817.1"/>
    </source>
</evidence>
<dbReference type="AlphaFoldDB" id="A0ABD0JG16"/>
<dbReference type="Proteomes" id="UP001519460">
    <property type="component" value="Unassembled WGS sequence"/>
</dbReference>
<dbReference type="Pfam" id="PF12260">
    <property type="entry name" value="PIP49_C"/>
    <property type="match status" value="1"/>
</dbReference>
<accession>A0ABD0JG16</accession>
<evidence type="ECO:0000313" key="3">
    <source>
        <dbReference type="Proteomes" id="UP001519460"/>
    </source>
</evidence>
<dbReference type="EMBL" id="JACVVK020000456">
    <property type="protein sequence ID" value="KAK7473817.1"/>
    <property type="molecule type" value="Genomic_DNA"/>
</dbReference>